<sequence>MTTTHVMVILGTRPEVIKLAPVIREFGTRDGVRASICVTGQHRQMLHQMLGVFGIEPDFDLDVMIDDQTLIDLSSSLPRGLDRILSSERPDFVLVQGDTTTALFAALVAFYHGIPVGHVEAGLRTPDKYYPFPEEMNRRLISQLSDVHFAPTERARQNLIREKIDPESIAVTGNPVIDSLLEMVERGTPIGLDIDPDRNRIIVVTAHRRENIGGPLTEICLAVREIVADYPDVEVVFPVHLNPAVQKTVRGELGGVDRIHLTEPFDYPRFASLLSCAYLILSDSGGIQEEAPSLGKPVLVLRDESERPEAVEAGTARVVGTKRQGIVDAARTLLTDRSAYQQMARVANPFGDGKASPRIVDRCLCYLESCGRQGFRGSG</sequence>
<dbReference type="EMBL" id="LIZS01000009">
    <property type="protein sequence ID" value="KPJ53966.1"/>
    <property type="molecule type" value="Genomic_DNA"/>
</dbReference>
<evidence type="ECO:0000256" key="1">
    <source>
        <dbReference type="ARBA" id="ARBA00023235"/>
    </source>
</evidence>
<evidence type="ECO:0000313" key="6">
    <source>
        <dbReference type="EMBL" id="KPJ53966.1"/>
    </source>
</evidence>
<comment type="similarity">
    <text evidence="2 4">Belongs to the UDP-N-acetylglucosamine 2-epimerase family.</text>
</comment>
<evidence type="ECO:0000313" key="7">
    <source>
        <dbReference type="Proteomes" id="UP000052008"/>
    </source>
</evidence>
<dbReference type="Pfam" id="PF02350">
    <property type="entry name" value="Epimerase_2"/>
    <property type="match status" value="1"/>
</dbReference>
<dbReference type="Gene3D" id="3.40.50.2000">
    <property type="entry name" value="Glycogen Phosphorylase B"/>
    <property type="match status" value="2"/>
</dbReference>
<feature type="domain" description="UDP-N-acetylglucosamine 2-epimerase" evidence="5">
    <location>
        <begin position="28"/>
        <end position="361"/>
    </location>
</feature>
<gene>
    <name evidence="6" type="ORF">AMJ39_02520</name>
</gene>
<proteinExistence type="inferred from homology"/>
<name>A0A0S7WUU7_UNCT6</name>
<dbReference type="PANTHER" id="PTHR43174:SF2">
    <property type="entry name" value="UDP-N-ACETYLGLUCOSAMINE 2-EPIMERASE"/>
    <property type="match status" value="1"/>
</dbReference>
<dbReference type="AlphaFoldDB" id="A0A0S7WUU7"/>
<comment type="caution">
    <text evidence="6">The sequence shown here is derived from an EMBL/GenBank/DDBJ whole genome shotgun (WGS) entry which is preliminary data.</text>
</comment>
<evidence type="ECO:0000259" key="5">
    <source>
        <dbReference type="Pfam" id="PF02350"/>
    </source>
</evidence>
<evidence type="ECO:0000256" key="4">
    <source>
        <dbReference type="RuleBase" id="RU003513"/>
    </source>
</evidence>
<dbReference type="Proteomes" id="UP000052008">
    <property type="component" value="Unassembled WGS sequence"/>
</dbReference>
<keyword evidence="1 4" id="KW-0413">Isomerase</keyword>
<dbReference type="EC" id="5.1.3.14" evidence="3"/>
<dbReference type="PANTHER" id="PTHR43174">
    <property type="entry name" value="UDP-N-ACETYLGLUCOSAMINE 2-EPIMERASE"/>
    <property type="match status" value="1"/>
</dbReference>
<protein>
    <recommendedName>
        <fullName evidence="3">UDP-N-acetylglucosamine 2-epimerase (non-hydrolyzing)</fullName>
        <ecNumber evidence="3">5.1.3.14</ecNumber>
    </recommendedName>
</protein>
<evidence type="ECO:0000256" key="2">
    <source>
        <dbReference type="ARBA" id="ARBA00038209"/>
    </source>
</evidence>
<dbReference type="STRING" id="1703770.AMJ39_02520"/>
<organism evidence="6 7">
    <name type="scientific">candidate division TA06 bacterium DG_24</name>
    <dbReference type="NCBI Taxonomy" id="1703770"/>
    <lineage>
        <taxon>Bacteria</taxon>
        <taxon>Bacteria division TA06</taxon>
    </lineage>
</organism>
<evidence type="ECO:0000256" key="3">
    <source>
        <dbReference type="ARBA" id="ARBA00038858"/>
    </source>
</evidence>
<dbReference type="CDD" id="cd03786">
    <property type="entry name" value="GTB_UDP-GlcNAc_2-Epimerase"/>
    <property type="match status" value="1"/>
</dbReference>
<accession>A0A0S7WUU7</accession>
<dbReference type="NCBIfam" id="TIGR00236">
    <property type="entry name" value="wecB"/>
    <property type="match status" value="1"/>
</dbReference>
<dbReference type="PATRIC" id="fig|1703770.3.peg.950"/>
<dbReference type="InterPro" id="IPR003331">
    <property type="entry name" value="UDP_GlcNAc_Epimerase_2_dom"/>
</dbReference>
<dbReference type="SUPFAM" id="SSF53756">
    <property type="entry name" value="UDP-Glycosyltransferase/glycogen phosphorylase"/>
    <property type="match status" value="1"/>
</dbReference>
<reference evidence="6 7" key="1">
    <citation type="journal article" date="2015" name="Microbiome">
        <title>Genomic resolution of linkages in carbon, nitrogen, and sulfur cycling among widespread estuary sediment bacteria.</title>
        <authorList>
            <person name="Baker B.J."/>
            <person name="Lazar C.S."/>
            <person name="Teske A.P."/>
            <person name="Dick G.J."/>
        </authorList>
    </citation>
    <scope>NUCLEOTIDE SEQUENCE [LARGE SCALE GENOMIC DNA]</scope>
    <source>
        <strain evidence="6">DG_24</strain>
    </source>
</reference>
<dbReference type="InterPro" id="IPR029767">
    <property type="entry name" value="WecB-like"/>
</dbReference>
<dbReference type="GO" id="GO:0008761">
    <property type="term" value="F:UDP-N-acetylglucosamine 2-epimerase activity"/>
    <property type="evidence" value="ECO:0007669"/>
    <property type="project" value="UniProtKB-EC"/>
</dbReference>